<dbReference type="Proteomes" id="UP000241249">
    <property type="component" value="Segment"/>
</dbReference>
<accession>A0A2D0YX79</accession>
<reference evidence="1 2" key="1">
    <citation type="journal article" date="2017" name="Sci. Rep.">
        <title>Analysis of the CRISPR-Cas system in bacteriophages active on epidemic strains of Vibrio cholerae in Bangladesh.</title>
        <authorList>
            <person name="Naser I.B."/>
            <person name="Hoque M.M."/>
            <person name="Nahid M.A."/>
            <person name="Tareq T.M."/>
            <person name="Rocky M.K."/>
            <person name="Faruque S.M."/>
        </authorList>
    </citation>
    <scope>NUCLEOTIDE SEQUENCE [LARGE SCALE GENOMIC DNA]</scope>
</reference>
<dbReference type="KEGG" id="vg:40094978"/>
<dbReference type="RefSeq" id="YP_009618431.1">
    <property type="nucleotide sequence ID" value="NC_042074.1"/>
</dbReference>
<name>A0A2D0YX79_9CAUD</name>
<evidence type="ECO:0000313" key="2">
    <source>
        <dbReference type="Proteomes" id="UP000241249"/>
    </source>
</evidence>
<protein>
    <submittedName>
        <fullName evidence="1">Uncharacterized protein</fullName>
    </submittedName>
</protein>
<dbReference type="EMBL" id="KY883654">
    <property type="protein sequence ID" value="ASV43404.1"/>
    <property type="molecule type" value="Genomic_DNA"/>
</dbReference>
<dbReference type="GeneID" id="40094978"/>
<organism evidence="1 2">
    <name type="scientific">Vibrio phage JSF10</name>
    <dbReference type="NCBI Taxonomy" id="1983593"/>
    <lineage>
        <taxon>Viruses</taxon>
        <taxon>Duplodnaviria</taxon>
        <taxon>Heunggongvirae</taxon>
        <taxon>Uroviricota</taxon>
        <taxon>Caudoviricetes</taxon>
        <taxon>Demerecviridae</taxon>
        <taxon>Ermolyevavirinae</taxon>
        <taxon>Jesfedecavirus</taxon>
        <taxon>Jesfedecavirus JSF10</taxon>
    </lineage>
</organism>
<keyword evidence="2" id="KW-1185">Reference proteome</keyword>
<evidence type="ECO:0000313" key="1">
    <source>
        <dbReference type="EMBL" id="ASV43404.1"/>
    </source>
</evidence>
<proteinExistence type="predicted"/>
<sequence length="47" mass="5630">MWYVDVEYIAEVIDILNKRVMFGEVTKLEGLVIELLMRNKLIPNKEY</sequence>